<keyword evidence="3" id="KW-1185">Reference proteome</keyword>
<feature type="compositionally biased region" description="Low complexity" evidence="1">
    <location>
        <begin position="1"/>
        <end position="10"/>
    </location>
</feature>
<evidence type="ECO:0000256" key="1">
    <source>
        <dbReference type="SAM" id="MobiDB-lite"/>
    </source>
</evidence>
<dbReference type="Gramene" id="PUZ77017">
    <property type="protein sequence ID" value="PUZ77017"/>
    <property type="gene ID" value="GQ55_1G337300"/>
</dbReference>
<protein>
    <submittedName>
        <fullName evidence="2">Uncharacterized protein</fullName>
    </submittedName>
</protein>
<gene>
    <name evidence="2" type="ORF">GQ55_1G337300</name>
</gene>
<reference evidence="2 3" key="1">
    <citation type="submission" date="2018-04" db="EMBL/GenBank/DDBJ databases">
        <title>WGS assembly of Panicum hallii var. hallii HAL2.</title>
        <authorList>
            <person name="Lovell J."/>
            <person name="Jenkins J."/>
            <person name="Lowry D."/>
            <person name="Mamidi S."/>
            <person name="Sreedasyam A."/>
            <person name="Weng X."/>
            <person name="Barry K."/>
            <person name="Bonette J."/>
            <person name="Campitelli B."/>
            <person name="Daum C."/>
            <person name="Gordon S."/>
            <person name="Gould B."/>
            <person name="Lipzen A."/>
            <person name="MacQueen A."/>
            <person name="Palacio-Mejia J."/>
            <person name="Plott C."/>
            <person name="Shakirov E."/>
            <person name="Shu S."/>
            <person name="Yoshinaga Y."/>
            <person name="Zane M."/>
            <person name="Rokhsar D."/>
            <person name="Grimwood J."/>
            <person name="Schmutz J."/>
            <person name="Juenger T."/>
        </authorList>
    </citation>
    <scope>NUCLEOTIDE SEQUENCE [LARGE SCALE GENOMIC DNA]</scope>
    <source>
        <strain evidence="3">cv. HAL2</strain>
    </source>
</reference>
<dbReference type="EMBL" id="CM009749">
    <property type="protein sequence ID" value="PUZ77017.1"/>
    <property type="molecule type" value="Genomic_DNA"/>
</dbReference>
<feature type="compositionally biased region" description="Basic residues" evidence="1">
    <location>
        <begin position="31"/>
        <end position="45"/>
    </location>
</feature>
<feature type="compositionally biased region" description="Basic and acidic residues" evidence="1">
    <location>
        <begin position="86"/>
        <end position="104"/>
    </location>
</feature>
<feature type="region of interest" description="Disordered" evidence="1">
    <location>
        <begin position="1"/>
        <end position="171"/>
    </location>
</feature>
<accession>A0A2T7FAB7</accession>
<feature type="compositionally biased region" description="Basic residues" evidence="1">
    <location>
        <begin position="105"/>
        <end position="121"/>
    </location>
</feature>
<name>A0A2T7FAB7_9POAL</name>
<dbReference type="AlphaFoldDB" id="A0A2T7FAB7"/>
<feature type="compositionally biased region" description="Low complexity" evidence="1">
    <location>
        <begin position="67"/>
        <end position="79"/>
    </location>
</feature>
<proteinExistence type="predicted"/>
<dbReference type="Proteomes" id="UP000244336">
    <property type="component" value="Chromosome 1"/>
</dbReference>
<evidence type="ECO:0000313" key="3">
    <source>
        <dbReference type="Proteomes" id="UP000244336"/>
    </source>
</evidence>
<feature type="compositionally biased region" description="Basic residues" evidence="1">
    <location>
        <begin position="11"/>
        <end position="22"/>
    </location>
</feature>
<organism evidence="2 3">
    <name type="scientific">Panicum hallii var. hallii</name>
    <dbReference type="NCBI Taxonomy" id="1504633"/>
    <lineage>
        <taxon>Eukaryota</taxon>
        <taxon>Viridiplantae</taxon>
        <taxon>Streptophyta</taxon>
        <taxon>Embryophyta</taxon>
        <taxon>Tracheophyta</taxon>
        <taxon>Spermatophyta</taxon>
        <taxon>Magnoliopsida</taxon>
        <taxon>Liliopsida</taxon>
        <taxon>Poales</taxon>
        <taxon>Poaceae</taxon>
        <taxon>PACMAD clade</taxon>
        <taxon>Panicoideae</taxon>
        <taxon>Panicodae</taxon>
        <taxon>Paniceae</taxon>
        <taxon>Panicinae</taxon>
        <taxon>Panicum</taxon>
        <taxon>Panicum sect. Panicum</taxon>
    </lineage>
</organism>
<evidence type="ECO:0000313" key="2">
    <source>
        <dbReference type="EMBL" id="PUZ77017.1"/>
    </source>
</evidence>
<sequence>MAAVCGSSVRRGQRRSVRHARGQAHAGAVRHGGRRGTRRTRARVHGWRDTARPGGVVRARRGRAGARARWATAGASAPGGCVLGSRGEEEGGGKERGKEKEKGRKEKRKRKEKKWEGKRKGREREKRGREKARVGAGRGGDRGRSATRARGFVRGTRSAGANCGSGRGRSATHAVFARGEKEKEGNRVCVNHGERWRVGERSG</sequence>
<feature type="compositionally biased region" description="Basic and acidic residues" evidence="1">
    <location>
        <begin position="122"/>
        <end position="144"/>
    </location>
</feature>